<dbReference type="Proteomes" id="UP001595799">
    <property type="component" value="Unassembled WGS sequence"/>
</dbReference>
<evidence type="ECO:0000259" key="3">
    <source>
        <dbReference type="Pfam" id="PF01361"/>
    </source>
</evidence>
<dbReference type="PANTHER" id="PTHR35530:SF1">
    <property type="entry name" value="2-HYDROXYMUCONATE TAUTOMERASE"/>
    <property type="match status" value="1"/>
</dbReference>
<protein>
    <submittedName>
        <fullName evidence="4">4-oxalocrotonate tautomerase family protein</fullName>
    </submittedName>
</protein>
<proteinExistence type="inferred from homology"/>
<sequence>MPLVDVQVIEGVFDEAQKQDMIQRVTEAMVAVEGPAMRDVTWVRILEVKSGQWAIGGNPLTSQAVRQMAAAEAS</sequence>
<name>A0ABV8UNS7_9PROT</name>
<dbReference type="PANTHER" id="PTHR35530">
    <property type="entry name" value="TAUTOMERASE-RELATED"/>
    <property type="match status" value="1"/>
</dbReference>
<dbReference type="Gene3D" id="3.30.429.10">
    <property type="entry name" value="Macrophage Migration Inhibitory Factor"/>
    <property type="match status" value="1"/>
</dbReference>
<feature type="domain" description="4-oxalocrotonate tautomerase-like" evidence="3">
    <location>
        <begin position="2"/>
        <end position="61"/>
    </location>
</feature>
<dbReference type="RefSeq" id="WP_382423304.1">
    <property type="nucleotide sequence ID" value="NZ_JBHSCW010000010.1"/>
</dbReference>
<dbReference type="EMBL" id="JBHSCW010000010">
    <property type="protein sequence ID" value="MFC4352927.1"/>
    <property type="molecule type" value="Genomic_DNA"/>
</dbReference>
<evidence type="ECO:0000256" key="2">
    <source>
        <dbReference type="ARBA" id="ARBA00023235"/>
    </source>
</evidence>
<accession>A0ABV8UNS7</accession>
<evidence type="ECO:0000313" key="4">
    <source>
        <dbReference type="EMBL" id="MFC4352927.1"/>
    </source>
</evidence>
<reference evidence="5" key="1">
    <citation type="journal article" date="2019" name="Int. J. Syst. Evol. Microbiol.">
        <title>The Global Catalogue of Microorganisms (GCM) 10K type strain sequencing project: providing services to taxonomists for standard genome sequencing and annotation.</title>
        <authorList>
            <consortium name="The Broad Institute Genomics Platform"/>
            <consortium name="The Broad Institute Genome Sequencing Center for Infectious Disease"/>
            <person name="Wu L."/>
            <person name="Ma J."/>
        </authorList>
    </citation>
    <scope>NUCLEOTIDE SEQUENCE [LARGE SCALE GENOMIC DNA]</scope>
    <source>
        <strain evidence="5">CECT 8472</strain>
    </source>
</reference>
<organism evidence="4 5">
    <name type="scientific">Fodinicurvata halophila</name>
    <dbReference type="NCBI Taxonomy" id="1419723"/>
    <lineage>
        <taxon>Bacteria</taxon>
        <taxon>Pseudomonadati</taxon>
        <taxon>Pseudomonadota</taxon>
        <taxon>Alphaproteobacteria</taxon>
        <taxon>Rhodospirillales</taxon>
        <taxon>Rhodovibrionaceae</taxon>
        <taxon>Fodinicurvata</taxon>
    </lineage>
</organism>
<dbReference type="Pfam" id="PF01361">
    <property type="entry name" value="Tautomerase"/>
    <property type="match status" value="1"/>
</dbReference>
<evidence type="ECO:0000313" key="5">
    <source>
        <dbReference type="Proteomes" id="UP001595799"/>
    </source>
</evidence>
<evidence type="ECO:0000256" key="1">
    <source>
        <dbReference type="ARBA" id="ARBA00006723"/>
    </source>
</evidence>
<comment type="caution">
    <text evidence="4">The sequence shown here is derived from an EMBL/GenBank/DDBJ whole genome shotgun (WGS) entry which is preliminary data.</text>
</comment>
<comment type="similarity">
    <text evidence="1">Belongs to the 4-oxalocrotonate tautomerase family.</text>
</comment>
<keyword evidence="5" id="KW-1185">Reference proteome</keyword>
<dbReference type="InterPro" id="IPR014347">
    <property type="entry name" value="Tautomerase/MIF_sf"/>
</dbReference>
<dbReference type="SUPFAM" id="SSF55331">
    <property type="entry name" value="Tautomerase/MIF"/>
    <property type="match status" value="1"/>
</dbReference>
<dbReference type="InterPro" id="IPR004370">
    <property type="entry name" value="4-OT-like_dom"/>
</dbReference>
<keyword evidence="2" id="KW-0413">Isomerase</keyword>
<gene>
    <name evidence="4" type="ORF">ACFOW6_15350</name>
</gene>